<dbReference type="SUPFAM" id="SSF51445">
    <property type="entry name" value="(Trans)glycosidases"/>
    <property type="match status" value="1"/>
</dbReference>
<dbReference type="InterPro" id="IPR050542">
    <property type="entry name" value="Glycosyl_Hydrlase18_Chitinase"/>
</dbReference>
<keyword evidence="17" id="KW-1185">Reference proteome</keyword>
<evidence type="ECO:0000256" key="1">
    <source>
        <dbReference type="ARBA" id="ARBA00000822"/>
    </source>
</evidence>
<keyword evidence="5" id="KW-0964">Secreted</keyword>
<dbReference type="Pfam" id="PF00704">
    <property type="entry name" value="Glyco_hydro_18"/>
    <property type="match status" value="1"/>
</dbReference>
<name>A0ABR0U5D6_REHGL</name>
<feature type="domain" description="GH18" evidence="15">
    <location>
        <begin position="31"/>
        <end position="311"/>
    </location>
</feature>
<dbReference type="Proteomes" id="UP001318860">
    <property type="component" value="Unassembled WGS sequence"/>
</dbReference>
<keyword evidence="12" id="KW-0624">Polysaccharide degradation</keyword>
<keyword evidence="8" id="KW-0146">Chitin degradation</keyword>
<keyword evidence="11 13" id="KW-0326">Glycosidase</keyword>
<comment type="caution">
    <text evidence="16">The sequence shown here is derived from an EMBL/GenBank/DDBJ whole genome shotgun (WGS) entry which is preliminary data.</text>
</comment>
<dbReference type="InterPro" id="IPR001223">
    <property type="entry name" value="Glyco_hydro18_cat"/>
</dbReference>
<proteinExistence type="inferred from homology"/>
<dbReference type="InterPro" id="IPR045321">
    <property type="entry name" value="Cts1-like"/>
</dbReference>
<evidence type="ECO:0000256" key="6">
    <source>
        <dbReference type="ARBA" id="ARBA00022729"/>
    </source>
</evidence>
<keyword evidence="7 13" id="KW-0378">Hydrolase</keyword>
<dbReference type="Gene3D" id="3.20.20.80">
    <property type="entry name" value="Glycosidases"/>
    <property type="match status" value="1"/>
</dbReference>
<feature type="transmembrane region" description="Helical" evidence="14">
    <location>
        <begin position="6"/>
        <end position="23"/>
    </location>
</feature>
<evidence type="ECO:0000256" key="14">
    <source>
        <dbReference type="SAM" id="Phobius"/>
    </source>
</evidence>
<evidence type="ECO:0000256" key="3">
    <source>
        <dbReference type="ARBA" id="ARBA00009121"/>
    </source>
</evidence>
<evidence type="ECO:0000256" key="9">
    <source>
        <dbReference type="ARBA" id="ARBA00023157"/>
    </source>
</evidence>
<evidence type="ECO:0000313" key="16">
    <source>
        <dbReference type="EMBL" id="KAK6117679.1"/>
    </source>
</evidence>
<keyword evidence="14" id="KW-0812">Transmembrane</keyword>
<evidence type="ECO:0000256" key="11">
    <source>
        <dbReference type="ARBA" id="ARBA00023295"/>
    </source>
</evidence>
<dbReference type="PANTHER" id="PTHR45708:SF22">
    <property type="entry name" value="ACIDIC ENDOCHITINASE"/>
    <property type="match status" value="1"/>
</dbReference>
<dbReference type="InterPro" id="IPR001579">
    <property type="entry name" value="Glyco_hydro_18_chit_AS"/>
</dbReference>
<keyword evidence="9" id="KW-1015">Disulfide bond</keyword>
<dbReference type="PROSITE" id="PS01095">
    <property type="entry name" value="GH18_1"/>
    <property type="match status" value="1"/>
</dbReference>
<evidence type="ECO:0000313" key="17">
    <source>
        <dbReference type="Proteomes" id="UP001318860"/>
    </source>
</evidence>
<organism evidence="16 17">
    <name type="scientific">Rehmannia glutinosa</name>
    <name type="common">Chinese foxglove</name>
    <dbReference type="NCBI Taxonomy" id="99300"/>
    <lineage>
        <taxon>Eukaryota</taxon>
        <taxon>Viridiplantae</taxon>
        <taxon>Streptophyta</taxon>
        <taxon>Embryophyta</taxon>
        <taxon>Tracheophyta</taxon>
        <taxon>Spermatophyta</taxon>
        <taxon>Magnoliopsida</taxon>
        <taxon>eudicotyledons</taxon>
        <taxon>Gunneridae</taxon>
        <taxon>Pentapetalae</taxon>
        <taxon>asterids</taxon>
        <taxon>lamiids</taxon>
        <taxon>Lamiales</taxon>
        <taxon>Orobanchaceae</taxon>
        <taxon>Rehmannieae</taxon>
        <taxon>Rehmannia</taxon>
    </lineage>
</organism>
<comment type="catalytic activity">
    <reaction evidence="1">
        <text>Random endo-hydrolysis of N-acetyl-beta-D-glucosaminide (1-&gt;4)-beta-linkages in chitin and chitodextrins.</text>
        <dbReference type="EC" id="3.2.1.14"/>
    </reaction>
</comment>
<evidence type="ECO:0000256" key="5">
    <source>
        <dbReference type="ARBA" id="ARBA00022525"/>
    </source>
</evidence>
<dbReference type="PANTHER" id="PTHR45708">
    <property type="entry name" value="ENDOCHITINASE"/>
    <property type="match status" value="1"/>
</dbReference>
<evidence type="ECO:0000256" key="7">
    <source>
        <dbReference type="ARBA" id="ARBA00022801"/>
    </source>
</evidence>
<evidence type="ECO:0000256" key="13">
    <source>
        <dbReference type="RuleBase" id="RU000489"/>
    </source>
</evidence>
<reference evidence="16 17" key="1">
    <citation type="journal article" date="2021" name="Comput. Struct. Biotechnol. J.">
        <title>De novo genome assembly of the potent medicinal plant Rehmannia glutinosa using nanopore technology.</title>
        <authorList>
            <person name="Ma L."/>
            <person name="Dong C."/>
            <person name="Song C."/>
            <person name="Wang X."/>
            <person name="Zheng X."/>
            <person name="Niu Y."/>
            <person name="Chen S."/>
            <person name="Feng W."/>
        </authorList>
    </citation>
    <scope>NUCLEOTIDE SEQUENCE [LARGE SCALE GENOMIC DNA]</scope>
    <source>
        <strain evidence="16">DH-2019</strain>
    </source>
</reference>
<dbReference type="InterPro" id="IPR017853">
    <property type="entry name" value="GH"/>
</dbReference>
<accession>A0ABR0U5D6</accession>
<dbReference type="EMBL" id="JABTTQ020003421">
    <property type="protein sequence ID" value="KAK6117679.1"/>
    <property type="molecule type" value="Genomic_DNA"/>
</dbReference>
<comment type="subcellular location">
    <subcellularLocation>
        <location evidence="2">Secreted</location>
    </subcellularLocation>
</comment>
<evidence type="ECO:0000259" key="15">
    <source>
        <dbReference type="PROSITE" id="PS51910"/>
    </source>
</evidence>
<evidence type="ECO:0000256" key="8">
    <source>
        <dbReference type="ARBA" id="ARBA00023024"/>
    </source>
</evidence>
<evidence type="ECO:0000256" key="12">
    <source>
        <dbReference type="ARBA" id="ARBA00023326"/>
    </source>
</evidence>
<protein>
    <recommendedName>
        <fullName evidence="4">chitinase</fullName>
        <ecNumber evidence="4">3.2.1.14</ecNumber>
    </recommendedName>
</protein>
<evidence type="ECO:0000256" key="10">
    <source>
        <dbReference type="ARBA" id="ARBA00023277"/>
    </source>
</evidence>
<dbReference type="PROSITE" id="PS51910">
    <property type="entry name" value="GH18_2"/>
    <property type="match status" value="1"/>
</dbReference>
<sequence length="316" mass="34870">MAALAYYFHVILPILIAFSLYFTPSHSQKPCGISVYWGQNDVLGDEGTLRLGCDSGYYKYVNLAFLTTFGNDQTPVLNLNTHCDPNSGGCMGLSSEIEYCQSQNISVLLSLGGSIGNYTLSSPENARQVAYYLWNTFLGGTDQGFVKPLGPTPLNGVDFDIENPGSTLYWDDLARFLSNFSTPQRKVYLSASPTCDYSVRNLDAAIRTGLFDYVWVRFYNNLNCDYRAGGDALLATWNYWSSSIIPASSQLFLGLPASSEPGGYIPPEVLIGRILPQIRSSPNYEGVMVWNRYSDLYGGYSDSIYSAVCSDHAQVI</sequence>
<dbReference type="EC" id="3.2.1.14" evidence="4"/>
<evidence type="ECO:0000256" key="2">
    <source>
        <dbReference type="ARBA" id="ARBA00004613"/>
    </source>
</evidence>
<evidence type="ECO:0000256" key="4">
    <source>
        <dbReference type="ARBA" id="ARBA00012729"/>
    </source>
</evidence>
<comment type="similarity">
    <text evidence="3">Belongs to the glycosyl hydrolase 18 family. Chitinase class II subfamily.</text>
</comment>
<gene>
    <name evidence="16" type="ORF">DH2020_048576</name>
</gene>
<keyword evidence="10" id="KW-0119">Carbohydrate metabolism</keyword>
<keyword evidence="14" id="KW-0472">Membrane</keyword>
<keyword evidence="14" id="KW-1133">Transmembrane helix</keyword>
<dbReference type="CDD" id="cd02877">
    <property type="entry name" value="GH18_hevamine_XipI_class_III"/>
    <property type="match status" value="1"/>
</dbReference>
<keyword evidence="6" id="KW-0732">Signal</keyword>